<organism evidence="4 5">
    <name type="scientific">Pseudomonas frederiksbergensis</name>
    <dbReference type="NCBI Taxonomy" id="104087"/>
    <lineage>
        <taxon>Bacteria</taxon>
        <taxon>Pseudomonadati</taxon>
        <taxon>Pseudomonadota</taxon>
        <taxon>Gammaproteobacteria</taxon>
        <taxon>Pseudomonadales</taxon>
        <taxon>Pseudomonadaceae</taxon>
        <taxon>Pseudomonas</taxon>
    </lineage>
</organism>
<proteinExistence type="predicted"/>
<dbReference type="CDD" id="cd04769">
    <property type="entry name" value="HTH_MerR2"/>
    <property type="match status" value="1"/>
</dbReference>
<dbReference type="PANTHER" id="PTHR30204:SF93">
    <property type="entry name" value="HTH MERR-TYPE DOMAIN-CONTAINING PROTEIN"/>
    <property type="match status" value="1"/>
</dbReference>
<dbReference type="RefSeq" id="WP_163908243.1">
    <property type="nucleotide sequence ID" value="NZ_JAAAXX010000001.1"/>
</dbReference>
<keyword evidence="1" id="KW-0238">DNA-binding</keyword>
<dbReference type="InterPro" id="IPR000551">
    <property type="entry name" value="MerR-type_HTH_dom"/>
</dbReference>
<evidence type="ECO:0000256" key="1">
    <source>
        <dbReference type="ARBA" id="ARBA00023125"/>
    </source>
</evidence>
<evidence type="ECO:0000313" key="4">
    <source>
        <dbReference type="EMBL" id="KAF2392633.1"/>
    </source>
</evidence>
<dbReference type="PROSITE" id="PS50937">
    <property type="entry name" value="HTH_MERR_2"/>
    <property type="match status" value="1"/>
</dbReference>
<dbReference type="EMBL" id="JAAAXX010000001">
    <property type="protein sequence ID" value="KAF2392633.1"/>
    <property type="molecule type" value="Genomic_DNA"/>
</dbReference>
<keyword evidence="2" id="KW-0175">Coiled coil</keyword>
<evidence type="ECO:0000256" key="2">
    <source>
        <dbReference type="SAM" id="Coils"/>
    </source>
</evidence>
<dbReference type="GO" id="GO:0003700">
    <property type="term" value="F:DNA-binding transcription factor activity"/>
    <property type="evidence" value="ECO:0007669"/>
    <property type="project" value="InterPro"/>
</dbReference>
<dbReference type="PANTHER" id="PTHR30204">
    <property type="entry name" value="REDOX-CYCLING DRUG-SENSING TRANSCRIPTIONAL ACTIVATOR SOXR"/>
    <property type="match status" value="1"/>
</dbReference>
<evidence type="ECO:0000259" key="3">
    <source>
        <dbReference type="PROSITE" id="PS50937"/>
    </source>
</evidence>
<feature type="coiled-coil region" evidence="2">
    <location>
        <begin position="76"/>
        <end position="103"/>
    </location>
</feature>
<dbReference type="AlphaFoldDB" id="A0A6L5BW79"/>
<name>A0A6L5BW79_9PSED</name>
<dbReference type="SUPFAM" id="SSF46955">
    <property type="entry name" value="Putative DNA-binding domain"/>
    <property type="match status" value="1"/>
</dbReference>
<accession>A0A6L5BW79</accession>
<protein>
    <submittedName>
        <fullName evidence="4">Mercuric resistance operon regulatory protein</fullName>
    </submittedName>
</protein>
<dbReference type="PRINTS" id="PR00040">
    <property type="entry name" value="HTHMERR"/>
</dbReference>
<feature type="domain" description="HTH merR-type" evidence="3">
    <location>
        <begin position="1"/>
        <end position="68"/>
    </location>
</feature>
<comment type="caution">
    <text evidence="4">The sequence shown here is derived from an EMBL/GenBank/DDBJ whole genome shotgun (WGS) entry which is preliminary data.</text>
</comment>
<dbReference type="Proteomes" id="UP000475265">
    <property type="component" value="Unassembled WGS sequence"/>
</dbReference>
<sequence>MYIGQAAQRSGTTIKSIRHYESIGLLPAAQRLGNYRVYDQQSVDLLIFIKCAQQLGFRLKELQAIFAGHQGTATPLQRAQQAIAAKKREINEQIAALSQQQAQLIEFEASLEHAWIDCPLENFEAGARF</sequence>
<gene>
    <name evidence="4" type="ORF">FX983_00589</name>
</gene>
<dbReference type="InterPro" id="IPR009061">
    <property type="entry name" value="DNA-bd_dom_put_sf"/>
</dbReference>
<dbReference type="SMART" id="SM00422">
    <property type="entry name" value="HTH_MERR"/>
    <property type="match status" value="1"/>
</dbReference>
<evidence type="ECO:0000313" key="5">
    <source>
        <dbReference type="Proteomes" id="UP000475265"/>
    </source>
</evidence>
<dbReference type="Pfam" id="PF13411">
    <property type="entry name" value="MerR_1"/>
    <property type="match status" value="1"/>
</dbReference>
<dbReference type="Gene3D" id="1.10.1660.10">
    <property type="match status" value="1"/>
</dbReference>
<dbReference type="InterPro" id="IPR047057">
    <property type="entry name" value="MerR_fam"/>
</dbReference>
<dbReference type="GO" id="GO:0003677">
    <property type="term" value="F:DNA binding"/>
    <property type="evidence" value="ECO:0007669"/>
    <property type="project" value="UniProtKB-KW"/>
</dbReference>
<reference evidence="4 5" key="1">
    <citation type="submission" date="2019-12" db="EMBL/GenBank/DDBJ databases">
        <title>Endophytic bacteria associated with Panax ginseng seedlings.</title>
        <authorList>
            <person name="Park J.M."/>
            <person name="Shin R."/>
            <person name="Jo S.H."/>
        </authorList>
    </citation>
    <scope>NUCLEOTIDE SEQUENCE [LARGE SCALE GENOMIC DNA]</scope>
    <source>
        <strain evidence="4 5">PgKB32</strain>
    </source>
</reference>